<accession>X8JWH6</accession>
<feature type="non-terminal residue" evidence="3">
    <location>
        <position position="1"/>
    </location>
</feature>
<dbReference type="Pfam" id="PF20149">
    <property type="entry name" value="DUF6532"/>
    <property type="match status" value="1"/>
</dbReference>
<sequence length="236" mass="27306">IMNRLAGARTQVKVFIWPIVKDEYGFRSPAMTEVDVEQNKAIYKRIRENNFHLMSLDPREGQYEHHAVWRCMVEGLFYAPHAPVAVYHEYFRPALPTITVAFVLTIMQACIEEWRTGRFVPEHLNASDQFNIFTAHLLGLEEYSTSAPRRLRRFRKAWYRMGVENVTRPTNEQPVLQAYTTRDEVRPDSDSEDDEDVLRESSGNVVEDNEEEGLYDGGDGKDGSQVDVDIYLNIVS</sequence>
<evidence type="ECO:0000259" key="2">
    <source>
        <dbReference type="Pfam" id="PF20149"/>
    </source>
</evidence>
<dbReference type="OrthoDB" id="3192693at2759"/>
<evidence type="ECO:0000313" key="4">
    <source>
        <dbReference type="Proteomes" id="UP000030108"/>
    </source>
</evidence>
<gene>
    <name evidence="3" type="ORF">RSOL_551110</name>
</gene>
<dbReference type="InterPro" id="IPR045341">
    <property type="entry name" value="DUF6532"/>
</dbReference>
<evidence type="ECO:0000256" key="1">
    <source>
        <dbReference type="SAM" id="MobiDB-lite"/>
    </source>
</evidence>
<proteinExistence type="predicted"/>
<name>X8JWH6_9AGAM</name>
<comment type="caution">
    <text evidence="3">The sequence shown here is derived from an EMBL/GenBank/DDBJ whole genome shotgun (WGS) entry which is preliminary data.</text>
</comment>
<protein>
    <recommendedName>
        <fullName evidence="2">DUF6532 domain-containing protein</fullName>
    </recommendedName>
</protein>
<feature type="region of interest" description="Disordered" evidence="1">
    <location>
        <begin position="181"/>
        <end position="225"/>
    </location>
</feature>
<evidence type="ECO:0000313" key="3">
    <source>
        <dbReference type="EMBL" id="EUC67551.1"/>
    </source>
</evidence>
<feature type="domain" description="DUF6532" evidence="2">
    <location>
        <begin position="1"/>
        <end position="142"/>
    </location>
</feature>
<organism evidence="3 4">
    <name type="scientific">Rhizoctonia solani AG-3 Rhs1AP</name>
    <dbReference type="NCBI Taxonomy" id="1086054"/>
    <lineage>
        <taxon>Eukaryota</taxon>
        <taxon>Fungi</taxon>
        <taxon>Dikarya</taxon>
        <taxon>Basidiomycota</taxon>
        <taxon>Agaricomycotina</taxon>
        <taxon>Agaricomycetes</taxon>
        <taxon>Cantharellales</taxon>
        <taxon>Ceratobasidiaceae</taxon>
        <taxon>Rhizoctonia</taxon>
    </lineage>
</organism>
<feature type="non-terminal residue" evidence="3">
    <location>
        <position position="236"/>
    </location>
</feature>
<dbReference type="Proteomes" id="UP000030108">
    <property type="component" value="Unassembled WGS sequence"/>
</dbReference>
<dbReference type="AlphaFoldDB" id="X8JWH6"/>
<dbReference type="EMBL" id="JATN01000262">
    <property type="protein sequence ID" value="EUC67551.1"/>
    <property type="molecule type" value="Genomic_DNA"/>
</dbReference>
<reference evidence="4" key="1">
    <citation type="journal article" date="2014" name="Genome Announc.">
        <title>Draft genome sequence of the plant-pathogenic soil fungus Rhizoctonia solani anastomosis group 3 strain Rhs1AP.</title>
        <authorList>
            <person name="Cubeta M.A."/>
            <person name="Thomas E."/>
            <person name="Dean R.A."/>
            <person name="Jabaji S."/>
            <person name="Neate S.M."/>
            <person name="Tavantzis S."/>
            <person name="Toda T."/>
            <person name="Vilgalys R."/>
            <person name="Bharathan N."/>
            <person name="Fedorova-Abrams N."/>
            <person name="Pakala S.B."/>
            <person name="Pakala S.M."/>
            <person name="Zafar N."/>
            <person name="Joardar V."/>
            <person name="Losada L."/>
            <person name="Nierman W.C."/>
        </authorList>
    </citation>
    <scope>NUCLEOTIDE SEQUENCE [LARGE SCALE GENOMIC DNA]</scope>
    <source>
        <strain evidence="4">AG-3</strain>
    </source>
</reference>